<name>A0A8R1Y4T6_ONCVO</name>
<dbReference type="EMBL" id="CMVM020000249">
    <property type="status" value="NOT_ANNOTATED_CDS"/>
    <property type="molecule type" value="Genomic_DNA"/>
</dbReference>
<organism evidence="1 2">
    <name type="scientific">Onchocerca volvulus</name>
    <dbReference type="NCBI Taxonomy" id="6282"/>
    <lineage>
        <taxon>Eukaryota</taxon>
        <taxon>Metazoa</taxon>
        <taxon>Ecdysozoa</taxon>
        <taxon>Nematoda</taxon>
        <taxon>Chromadorea</taxon>
        <taxon>Rhabditida</taxon>
        <taxon>Spirurina</taxon>
        <taxon>Spiruromorpha</taxon>
        <taxon>Filarioidea</taxon>
        <taxon>Onchocercidae</taxon>
        <taxon>Onchocerca</taxon>
    </lineage>
</organism>
<evidence type="ECO:0000313" key="1">
    <source>
        <dbReference type="EnsemblMetazoa" id="OVOC8681.1"/>
    </source>
</evidence>
<dbReference type="AlphaFoldDB" id="A0A8R1Y4T6"/>
<accession>A0A8R1Y4T6</accession>
<reference evidence="1" key="2">
    <citation type="submission" date="2022-06" db="UniProtKB">
        <authorList>
            <consortium name="EnsemblMetazoa"/>
        </authorList>
    </citation>
    <scope>IDENTIFICATION</scope>
</reference>
<evidence type="ECO:0000313" key="2">
    <source>
        <dbReference type="Proteomes" id="UP000024404"/>
    </source>
</evidence>
<keyword evidence="2" id="KW-1185">Reference proteome</keyword>
<proteinExistence type="predicted"/>
<dbReference type="Proteomes" id="UP000024404">
    <property type="component" value="Unassembled WGS sequence"/>
</dbReference>
<protein>
    <submittedName>
        <fullName evidence="1">Uncharacterized protein</fullName>
    </submittedName>
</protein>
<reference evidence="2" key="1">
    <citation type="submission" date="2013-10" db="EMBL/GenBank/DDBJ databases">
        <title>Genome sequencing of Onchocerca volvulus.</title>
        <authorList>
            <person name="Cotton J."/>
            <person name="Tsai J."/>
            <person name="Stanley E."/>
            <person name="Tracey A."/>
            <person name="Holroyd N."/>
            <person name="Lustigman S."/>
            <person name="Berriman M."/>
        </authorList>
    </citation>
    <scope>NUCLEOTIDE SEQUENCE</scope>
</reference>
<dbReference type="EnsemblMetazoa" id="OVOC8681.1">
    <property type="protein sequence ID" value="OVOC8681.1"/>
    <property type="gene ID" value="WBGene00245490"/>
</dbReference>
<sequence length="109" mass="12828">MLDAHEKFGKKVPEGKHEWRKRWLSKCNMEVTDTCMCHEMTDVNKWAIAVKFGNYLCVLTFICRYHAFGEGKCLYPQFADNSFNFTKLMKISKLTPKRRGFGKRSKPEL</sequence>